<dbReference type="GO" id="GO:0005886">
    <property type="term" value="C:plasma membrane"/>
    <property type="evidence" value="ECO:0007669"/>
    <property type="project" value="UniProtKB-SubCell"/>
</dbReference>
<organism evidence="11 12">
    <name type="scientific">Blautia luti</name>
    <dbReference type="NCBI Taxonomy" id="89014"/>
    <lineage>
        <taxon>Bacteria</taxon>
        <taxon>Bacillati</taxon>
        <taxon>Bacillota</taxon>
        <taxon>Clostridia</taxon>
        <taxon>Lachnospirales</taxon>
        <taxon>Lachnospiraceae</taxon>
        <taxon>Blautia</taxon>
    </lineage>
</organism>
<keyword evidence="11" id="KW-0378">Hydrolase</keyword>
<dbReference type="RefSeq" id="WP_144093601.1">
    <property type="nucleotide sequence ID" value="NZ_CABHMX010000031.1"/>
</dbReference>
<evidence type="ECO:0000256" key="2">
    <source>
        <dbReference type="ARBA" id="ARBA00022448"/>
    </source>
</evidence>
<dbReference type="EC" id="3.6.3.17" evidence="11"/>
<evidence type="ECO:0000256" key="6">
    <source>
        <dbReference type="ARBA" id="ARBA00022741"/>
    </source>
</evidence>
<dbReference type="InterPro" id="IPR050107">
    <property type="entry name" value="ABC_carbohydrate_import_ATPase"/>
</dbReference>
<evidence type="ECO:0000256" key="5">
    <source>
        <dbReference type="ARBA" id="ARBA00022737"/>
    </source>
</evidence>
<accession>A0A564VVB7</accession>
<dbReference type="EMBL" id="CABHNW010000063">
    <property type="protein sequence ID" value="VUX36495.1"/>
    <property type="molecule type" value="Genomic_DNA"/>
</dbReference>
<keyword evidence="3" id="KW-1003">Cell membrane</keyword>
<gene>
    <name evidence="11" type="primary">mglA_2</name>
    <name evidence="11" type="ORF">RSSSTS7063_03031</name>
</gene>
<dbReference type="PANTHER" id="PTHR43790:SF3">
    <property type="entry name" value="D-ALLOSE IMPORT ATP-BINDING PROTEIN ALSA-RELATED"/>
    <property type="match status" value="1"/>
</dbReference>
<evidence type="ECO:0000256" key="1">
    <source>
        <dbReference type="ARBA" id="ARBA00004202"/>
    </source>
</evidence>
<evidence type="ECO:0000313" key="11">
    <source>
        <dbReference type="EMBL" id="VUX36495.1"/>
    </source>
</evidence>
<feature type="domain" description="ABC transporter" evidence="10">
    <location>
        <begin position="20"/>
        <end position="256"/>
    </location>
</feature>
<evidence type="ECO:0000313" key="12">
    <source>
        <dbReference type="Proteomes" id="UP000408482"/>
    </source>
</evidence>
<dbReference type="PANTHER" id="PTHR43790">
    <property type="entry name" value="CARBOHYDRATE TRANSPORT ATP-BINDING PROTEIN MG119-RELATED"/>
    <property type="match status" value="1"/>
</dbReference>
<dbReference type="InterPro" id="IPR027417">
    <property type="entry name" value="P-loop_NTPase"/>
</dbReference>
<keyword evidence="7 11" id="KW-0067">ATP-binding</keyword>
<dbReference type="GO" id="GO:0005524">
    <property type="term" value="F:ATP binding"/>
    <property type="evidence" value="ECO:0007669"/>
    <property type="project" value="UniProtKB-KW"/>
</dbReference>
<evidence type="ECO:0000256" key="3">
    <source>
        <dbReference type="ARBA" id="ARBA00022475"/>
    </source>
</evidence>
<dbReference type="SUPFAM" id="SSF52540">
    <property type="entry name" value="P-loop containing nucleoside triphosphate hydrolases"/>
    <property type="match status" value="2"/>
</dbReference>
<evidence type="ECO:0000256" key="9">
    <source>
        <dbReference type="ARBA" id="ARBA00023136"/>
    </source>
</evidence>
<reference evidence="11 12" key="1">
    <citation type="submission" date="2019-07" db="EMBL/GenBank/DDBJ databases">
        <authorList>
            <person name="Hibberd C M."/>
            <person name="Gehrig L. J."/>
            <person name="Chang H.-W."/>
            <person name="Venkatesh S."/>
        </authorList>
    </citation>
    <scope>NUCLEOTIDE SEQUENCE [LARGE SCALE GENOMIC DNA]</scope>
    <source>
        <strain evidence="11">Blautia_luti_SSTS_Bg7063</strain>
    </source>
</reference>
<sequence>MGKEINMSSGVNSTGQTYALDMQKVSKRFPGTLAVDKVDFRVKKGEVHALMGENGAGKSTLMKMLNGLFNDYTGDIYINGEKKLLYSPTMAKEAGIGMVYQELSLARRISIYENLLVGRLPKKGIFVDKKKAIEESKKLLARVGLDYIDPTMDVSEISQCEAQLVEIAKTLGFNPSIIVMDEPTSALSSDEVERLYKIIRQLKAEGLAVVYISHHLAEIFEIADNVTVMRDGKLVGSCAVADTNPDKLVEMMVGTPVKNFYENHKSMVQDEVVLKVEDYTHWGFFHHVNFELHKGEVLAICGLAGAGRTEIARALIGVDKADGGKVYIHGKETHFRNFGEAIAGGLGYLTEDRKVVGLALNQTVGDNVTSCIIDRNSNGIFYNQKKLNGLIDEKINEMSVYPADRDRLVNSFSGGNQQKVLMAKWLAAGVDILILDEPTRGVDVNAKQVIHNVVKDYVSKGNSVILLSSDLPEVVGLADRAVILREGHTIGMIRKKDMTENSILIAANGEGEFVSCQK</sequence>
<dbReference type="InterPro" id="IPR003439">
    <property type="entry name" value="ABC_transporter-like_ATP-bd"/>
</dbReference>
<dbReference type="CDD" id="cd03216">
    <property type="entry name" value="ABC_Carb_Monos_I"/>
    <property type="match status" value="1"/>
</dbReference>
<dbReference type="PROSITE" id="PS50893">
    <property type="entry name" value="ABC_TRANSPORTER_2"/>
    <property type="match status" value="2"/>
</dbReference>
<keyword evidence="4" id="KW-0762">Sugar transport</keyword>
<evidence type="ECO:0000256" key="8">
    <source>
        <dbReference type="ARBA" id="ARBA00022967"/>
    </source>
</evidence>
<evidence type="ECO:0000256" key="4">
    <source>
        <dbReference type="ARBA" id="ARBA00022597"/>
    </source>
</evidence>
<dbReference type="InterPro" id="IPR003593">
    <property type="entry name" value="AAA+_ATPase"/>
</dbReference>
<dbReference type="Gene3D" id="3.40.50.300">
    <property type="entry name" value="P-loop containing nucleotide triphosphate hydrolases"/>
    <property type="match status" value="2"/>
</dbReference>
<keyword evidence="9" id="KW-0472">Membrane</keyword>
<keyword evidence="2" id="KW-0813">Transport</keyword>
<name>A0A564VVB7_9FIRM</name>
<dbReference type="CDD" id="cd03215">
    <property type="entry name" value="ABC_Carb_Monos_II"/>
    <property type="match status" value="1"/>
</dbReference>
<keyword evidence="5" id="KW-0677">Repeat</keyword>
<proteinExistence type="predicted"/>
<keyword evidence="8" id="KW-1278">Translocase</keyword>
<protein>
    <submittedName>
        <fullName evidence="11">Galactose/methyl galactoside import ATP-binding protein MglA</fullName>
        <ecNumber evidence="11">3.6.3.17</ecNumber>
    </submittedName>
</protein>
<dbReference type="InterPro" id="IPR017871">
    <property type="entry name" value="ABC_transporter-like_CS"/>
</dbReference>
<dbReference type="AlphaFoldDB" id="A0A564VVB7"/>
<keyword evidence="12" id="KW-1185">Reference proteome</keyword>
<evidence type="ECO:0000259" key="10">
    <source>
        <dbReference type="PROSITE" id="PS50893"/>
    </source>
</evidence>
<feature type="domain" description="ABC transporter" evidence="10">
    <location>
        <begin position="268"/>
        <end position="511"/>
    </location>
</feature>
<keyword evidence="6" id="KW-0547">Nucleotide-binding</keyword>
<comment type="subcellular location">
    <subcellularLocation>
        <location evidence="1">Cell membrane</location>
        <topology evidence="1">Peripheral membrane protein</topology>
    </subcellularLocation>
</comment>
<dbReference type="PROSITE" id="PS00211">
    <property type="entry name" value="ABC_TRANSPORTER_1"/>
    <property type="match status" value="1"/>
</dbReference>
<dbReference type="Proteomes" id="UP000408482">
    <property type="component" value="Unassembled WGS sequence"/>
</dbReference>
<dbReference type="GO" id="GO:0016887">
    <property type="term" value="F:ATP hydrolysis activity"/>
    <property type="evidence" value="ECO:0007669"/>
    <property type="project" value="InterPro"/>
</dbReference>
<dbReference type="FunFam" id="3.40.50.300:FF:000127">
    <property type="entry name" value="Ribose import ATP-binding protein RbsA"/>
    <property type="match status" value="1"/>
</dbReference>
<dbReference type="Pfam" id="PF00005">
    <property type="entry name" value="ABC_tran"/>
    <property type="match status" value="2"/>
</dbReference>
<evidence type="ECO:0000256" key="7">
    <source>
        <dbReference type="ARBA" id="ARBA00022840"/>
    </source>
</evidence>
<dbReference type="SMART" id="SM00382">
    <property type="entry name" value="AAA"/>
    <property type="match status" value="2"/>
</dbReference>